<feature type="region of interest" description="Disordered" evidence="2">
    <location>
        <begin position="1"/>
        <end position="35"/>
    </location>
</feature>
<reference evidence="4" key="1">
    <citation type="journal article" date="2019" name="Int. J. Syst. Evol. Microbiol.">
        <title>The Global Catalogue of Microorganisms (GCM) 10K type strain sequencing project: providing services to taxonomists for standard genome sequencing and annotation.</title>
        <authorList>
            <consortium name="The Broad Institute Genomics Platform"/>
            <consortium name="The Broad Institute Genome Sequencing Center for Infectious Disease"/>
            <person name="Wu L."/>
            <person name="Ma J."/>
        </authorList>
    </citation>
    <scope>NUCLEOTIDE SEQUENCE [LARGE SCALE GENOMIC DNA]</scope>
    <source>
        <strain evidence="4">CCM 9147</strain>
    </source>
</reference>
<dbReference type="Proteomes" id="UP001597340">
    <property type="component" value="Unassembled WGS sequence"/>
</dbReference>
<gene>
    <name evidence="3" type="ORF">ACFQ5D_23855</name>
</gene>
<feature type="coiled-coil region" evidence="1">
    <location>
        <begin position="90"/>
        <end position="117"/>
    </location>
</feature>
<evidence type="ECO:0000256" key="2">
    <source>
        <dbReference type="SAM" id="MobiDB-lite"/>
    </source>
</evidence>
<accession>A0ABW4DHX2</accession>
<proteinExistence type="predicted"/>
<dbReference type="EMBL" id="JBHTNZ010000122">
    <property type="protein sequence ID" value="MFD1464285.1"/>
    <property type="molecule type" value="Genomic_DNA"/>
</dbReference>
<evidence type="ECO:0000313" key="4">
    <source>
        <dbReference type="Proteomes" id="UP001597340"/>
    </source>
</evidence>
<protein>
    <submittedName>
        <fullName evidence="3">Uncharacterized protein</fullName>
    </submittedName>
</protein>
<keyword evidence="4" id="KW-1185">Reference proteome</keyword>
<evidence type="ECO:0000256" key="1">
    <source>
        <dbReference type="SAM" id="Coils"/>
    </source>
</evidence>
<comment type="caution">
    <text evidence="3">The sequence shown here is derived from an EMBL/GenBank/DDBJ whole genome shotgun (WGS) entry which is preliminary data.</text>
</comment>
<feature type="compositionally biased region" description="Low complexity" evidence="2">
    <location>
        <begin position="9"/>
        <end position="20"/>
    </location>
</feature>
<sequence>MDGKTIQITTNSSTSSSASSDVNVVPGSTSVDDSNNKFEQKLVDRKKELEQTIATTQKGIEDQLVNLQIAQKSREKVSDERFLSIGDQKIQGYKDQITQLESIIEKSKKRLKRLIKLFPANKKIRKGDLS</sequence>
<evidence type="ECO:0000313" key="3">
    <source>
        <dbReference type="EMBL" id="MFD1464285.1"/>
    </source>
</evidence>
<name>A0ABW4DHX2_9BACL</name>
<organism evidence="3 4">
    <name type="scientific">Paenibacillus farraposensis</name>
    <dbReference type="NCBI Taxonomy" id="2807095"/>
    <lineage>
        <taxon>Bacteria</taxon>
        <taxon>Bacillati</taxon>
        <taxon>Bacillota</taxon>
        <taxon>Bacilli</taxon>
        <taxon>Bacillales</taxon>
        <taxon>Paenibacillaceae</taxon>
        <taxon>Paenibacillus</taxon>
    </lineage>
</organism>
<keyword evidence="1" id="KW-0175">Coiled coil</keyword>